<dbReference type="EMBL" id="JADFTS010000007">
    <property type="protein sequence ID" value="KAF9596997.1"/>
    <property type="molecule type" value="Genomic_DNA"/>
</dbReference>
<dbReference type="PANTHER" id="PTHR10811">
    <property type="entry name" value="FRINGE-RELATED"/>
    <property type="match status" value="1"/>
</dbReference>
<dbReference type="FunFam" id="3.90.550.50:FF:000006">
    <property type="entry name" value="Fringe-related protein-like"/>
    <property type="match status" value="1"/>
</dbReference>
<protein>
    <submittedName>
        <fullName evidence="2">Uncharacterized protein</fullName>
    </submittedName>
</protein>
<reference evidence="2 3" key="1">
    <citation type="submission" date="2020-10" db="EMBL/GenBank/DDBJ databases">
        <title>The Coptis chinensis genome and diversification of protoberbering-type alkaloids.</title>
        <authorList>
            <person name="Wang B."/>
            <person name="Shu S."/>
            <person name="Song C."/>
            <person name="Liu Y."/>
        </authorList>
    </citation>
    <scope>NUCLEOTIDE SEQUENCE [LARGE SCALE GENOMIC DNA]</scope>
    <source>
        <strain evidence="2">HL-2020</strain>
        <tissue evidence="2">Leaf</tissue>
    </source>
</reference>
<gene>
    <name evidence="2" type="ORF">IFM89_014711</name>
</gene>
<accession>A0A835HEQ0</accession>
<dbReference type="Gene3D" id="3.90.550.50">
    <property type="match status" value="1"/>
</dbReference>
<keyword evidence="3" id="KW-1185">Reference proteome</keyword>
<keyword evidence="1" id="KW-1133">Transmembrane helix</keyword>
<feature type="transmembrane region" description="Helical" evidence="1">
    <location>
        <begin position="21"/>
        <end position="40"/>
    </location>
</feature>
<sequence>MPPSPYHNHSPRNSQTQTLTTRLKPLLILFTSIILLYFLLSHTHISQNSATTTTPYPLSTPTCIHHLVFGIASSSNSFPKRQSYINTWFHPNVTRGYVFLDENINTNNNNKKKFKSSIPRLISHDTSHFPYTFRGGLRSAIRVTRIVKEIVELNLPNVRWYVFGDDDTVFFTDNLVKTLSKYDHNKWYYIGSNSESFEQNSRYSFEMAFGGGGIVISYPLAKVLAKVLDSCLLRYAHLYGSDSRIFSCLAELGVVLSHEPGFHQVDIRGNLFGLLSSHPLAPLVSLHHLDSVEPIFPGMNRTQALEQLFSAVKVDPLRVLQQTVCYDHSKSLTISISWGYSVQVFEGNQLLPDLLPVQRTFLPWKRSLNVNSNPFTFNVKELSRDSCQKSAIFFLENISSKTNEIQSNYSRQLFKKCPQIGILKDLEQIRVLSPKLDLDASQFQAQRRHCCDVLSSFDKGMEIGIRPCGDEELIFMTP</sequence>
<dbReference type="OrthoDB" id="421979at2759"/>
<dbReference type="Proteomes" id="UP000631114">
    <property type="component" value="Unassembled WGS sequence"/>
</dbReference>
<dbReference type="AlphaFoldDB" id="A0A835HEQ0"/>
<evidence type="ECO:0000256" key="1">
    <source>
        <dbReference type="SAM" id="Phobius"/>
    </source>
</evidence>
<keyword evidence="1" id="KW-0812">Transmembrane</keyword>
<comment type="caution">
    <text evidence="2">The sequence shown here is derived from an EMBL/GenBank/DDBJ whole genome shotgun (WGS) entry which is preliminary data.</text>
</comment>
<name>A0A835HEQ0_9MAGN</name>
<dbReference type="Pfam" id="PF04646">
    <property type="entry name" value="DUF604"/>
    <property type="match status" value="1"/>
</dbReference>
<evidence type="ECO:0000313" key="2">
    <source>
        <dbReference type="EMBL" id="KAF9596997.1"/>
    </source>
</evidence>
<evidence type="ECO:0000313" key="3">
    <source>
        <dbReference type="Proteomes" id="UP000631114"/>
    </source>
</evidence>
<organism evidence="2 3">
    <name type="scientific">Coptis chinensis</name>
    <dbReference type="NCBI Taxonomy" id="261450"/>
    <lineage>
        <taxon>Eukaryota</taxon>
        <taxon>Viridiplantae</taxon>
        <taxon>Streptophyta</taxon>
        <taxon>Embryophyta</taxon>
        <taxon>Tracheophyta</taxon>
        <taxon>Spermatophyta</taxon>
        <taxon>Magnoliopsida</taxon>
        <taxon>Ranunculales</taxon>
        <taxon>Ranunculaceae</taxon>
        <taxon>Coptidoideae</taxon>
        <taxon>Coptis</taxon>
    </lineage>
</organism>
<proteinExistence type="predicted"/>
<keyword evidence="1" id="KW-0472">Membrane</keyword>
<dbReference type="InterPro" id="IPR006740">
    <property type="entry name" value="DUF604"/>
</dbReference>